<accession>A0AAN7X0Y2</accession>
<keyword evidence="3" id="KW-1185">Reference proteome</keyword>
<dbReference type="EMBL" id="JAUZQC010000021">
    <property type="protein sequence ID" value="KAK5852471.1"/>
    <property type="molecule type" value="Genomic_DNA"/>
</dbReference>
<feature type="region of interest" description="Disordered" evidence="1">
    <location>
        <begin position="14"/>
        <end position="72"/>
    </location>
</feature>
<feature type="compositionally biased region" description="Basic residues" evidence="1">
    <location>
        <begin position="37"/>
        <end position="50"/>
    </location>
</feature>
<reference evidence="2 3" key="1">
    <citation type="journal article" date="2023" name="Genes (Basel)">
        <title>Chromosome-Level Genome Assembly and Circadian Gene Repertoire of the Patagonia Blennie Eleginops maclovinus-The Closest Ancestral Proxy of Antarctic Cryonotothenioids.</title>
        <authorList>
            <person name="Cheng C.C."/>
            <person name="Rivera-Colon A.G."/>
            <person name="Minhas B.F."/>
            <person name="Wilson L."/>
            <person name="Rayamajhi N."/>
            <person name="Vargas-Chacoff L."/>
            <person name="Catchen J.M."/>
        </authorList>
    </citation>
    <scope>NUCLEOTIDE SEQUENCE [LARGE SCALE GENOMIC DNA]</scope>
    <source>
        <strain evidence="2">JMC-PN-2008</strain>
    </source>
</reference>
<evidence type="ECO:0000313" key="3">
    <source>
        <dbReference type="Proteomes" id="UP001346869"/>
    </source>
</evidence>
<name>A0AAN7X0Y2_ELEMC</name>
<comment type="caution">
    <text evidence="2">The sequence shown here is derived from an EMBL/GenBank/DDBJ whole genome shotgun (WGS) entry which is preliminary data.</text>
</comment>
<dbReference type="AlphaFoldDB" id="A0AAN7X0Y2"/>
<evidence type="ECO:0000256" key="1">
    <source>
        <dbReference type="SAM" id="MobiDB-lite"/>
    </source>
</evidence>
<sequence length="72" mass="8370">MSLLELVQYFLWSPSPPDTRTARPYADRTLRRSLGPRAKKQNSKVRRRLVRKEPNEREAINSGWTEKTGSGQ</sequence>
<protein>
    <submittedName>
        <fullName evidence="2">Uncharacterized protein</fullName>
    </submittedName>
</protein>
<reference evidence="2 3" key="2">
    <citation type="journal article" date="2023" name="Mol. Biol. Evol.">
        <title>Genomics of Secondarily Temperate Adaptation in the Only Non-Antarctic Icefish.</title>
        <authorList>
            <person name="Rivera-Colon A.G."/>
            <person name="Rayamajhi N."/>
            <person name="Minhas B.F."/>
            <person name="Madrigal G."/>
            <person name="Bilyk K.T."/>
            <person name="Yoon V."/>
            <person name="Hune M."/>
            <person name="Gregory S."/>
            <person name="Cheng C.H.C."/>
            <person name="Catchen J.M."/>
        </authorList>
    </citation>
    <scope>NUCLEOTIDE SEQUENCE [LARGE SCALE GENOMIC DNA]</scope>
    <source>
        <strain evidence="2">JMC-PN-2008</strain>
    </source>
</reference>
<gene>
    <name evidence="2" type="ORF">PBY51_023936</name>
</gene>
<evidence type="ECO:0000313" key="2">
    <source>
        <dbReference type="EMBL" id="KAK5852471.1"/>
    </source>
</evidence>
<feature type="compositionally biased region" description="Polar residues" evidence="1">
    <location>
        <begin position="62"/>
        <end position="72"/>
    </location>
</feature>
<organism evidence="2 3">
    <name type="scientific">Eleginops maclovinus</name>
    <name type="common">Patagonian blennie</name>
    <name type="synonym">Eleginus maclovinus</name>
    <dbReference type="NCBI Taxonomy" id="56733"/>
    <lineage>
        <taxon>Eukaryota</taxon>
        <taxon>Metazoa</taxon>
        <taxon>Chordata</taxon>
        <taxon>Craniata</taxon>
        <taxon>Vertebrata</taxon>
        <taxon>Euteleostomi</taxon>
        <taxon>Actinopterygii</taxon>
        <taxon>Neopterygii</taxon>
        <taxon>Teleostei</taxon>
        <taxon>Neoteleostei</taxon>
        <taxon>Acanthomorphata</taxon>
        <taxon>Eupercaria</taxon>
        <taxon>Perciformes</taxon>
        <taxon>Notothenioidei</taxon>
        <taxon>Eleginopidae</taxon>
        <taxon>Eleginops</taxon>
    </lineage>
</organism>
<proteinExistence type="predicted"/>
<dbReference type="Proteomes" id="UP001346869">
    <property type="component" value="Unassembled WGS sequence"/>
</dbReference>